<gene>
    <name evidence="2" type="ORF">ENV75_04740</name>
</gene>
<evidence type="ECO:0000313" key="2">
    <source>
        <dbReference type="EMBL" id="HGG99737.1"/>
    </source>
</evidence>
<sequence length="199" mass="22982">MDELAKEYIIDFFTKRLIHFKDSPEAVGWTASGQMLRYEAVLKFINPSEKSILDFGCGKGDFYKFLKEKGIKCKYTGIDINPSLIELAKKNYPETVFYVKDIEMELLDEFFDYTIAIGVFNLAVQGVKASMEKCLEILFNRTSEKLIFTCLNKKTKLKDISVNYFSAEELEKIAKTLTRKYQIMDSFVEGDLFLILSKS</sequence>
<dbReference type="InterPro" id="IPR029063">
    <property type="entry name" value="SAM-dependent_MTases_sf"/>
</dbReference>
<dbReference type="InterPro" id="IPR025714">
    <property type="entry name" value="Methyltranfer_dom"/>
</dbReference>
<dbReference type="AlphaFoldDB" id="A0A7C4AJR2"/>
<accession>A0A7C4AJR2</accession>
<proteinExistence type="predicted"/>
<dbReference type="CDD" id="cd02440">
    <property type="entry name" value="AdoMet_MTases"/>
    <property type="match status" value="1"/>
</dbReference>
<organism evidence="2">
    <name type="scientific">Thermodesulfovibrio aggregans</name>
    <dbReference type="NCBI Taxonomy" id="86166"/>
    <lineage>
        <taxon>Bacteria</taxon>
        <taxon>Pseudomonadati</taxon>
        <taxon>Nitrospirota</taxon>
        <taxon>Thermodesulfovibrionia</taxon>
        <taxon>Thermodesulfovibrionales</taxon>
        <taxon>Thermodesulfovibrionaceae</taxon>
        <taxon>Thermodesulfovibrio</taxon>
    </lineage>
</organism>
<dbReference type="GO" id="GO:0032259">
    <property type="term" value="P:methylation"/>
    <property type="evidence" value="ECO:0007669"/>
    <property type="project" value="UniProtKB-KW"/>
</dbReference>
<comment type="caution">
    <text evidence="2">The sequence shown here is derived from an EMBL/GenBank/DDBJ whole genome shotgun (WGS) entry which is preliminary data.</text>
</comment>
<dbReference type="Gene3D" id="3.40.50.150">
    <property type="entry name" value="Vaccinia Virus protein VP39"/>
    <property type="match status" value="1"/>
</dbReference>
<reference evidence="2" key="1">
    <citation type="journal article" date="2020" name="mSystems">
        <title>Genome- and Community-Level Interaction Insights into Carbon Utilization and Element Cycling Functions of Hydrothermarchaeota in Hydrothermal Sediment.</title>
        <authorList>
            <person name="Zhou Z."/>
            <person name="Liu Y."/>
            <person name="Xu W."/>
            <person name="Pan J."/>
            <person name="Luo Z.H."/>
            <person name="Li M."/>
        </authorList>
    </citation>
    <scope>NUCLEOTIDE SEQUENCE [LARGE SCALE GENOMIC DNA]</scope>
    <source>
        <strain evidence="2">SpSt-788</strain>
    </source>
</reference>
<dbReference type="SUPFAM" id="SSF53335">
    <property type="entry name" value="S-adenosyl-L-methionine-dependent methyltransferases"/>
    <property type="match status" value="1"/>
</dbReference>
<evidence type="ECO:0000259" key="1">
    <source>
        <dbReference type="Pfam" id="PF13847"/>
    </source>
</evidence>
<feature type="domain" description="Methyltransferase" evidence="1">
    <location>
        <begin position="48"/>
        <end position="149"/>
    </location>
</feature>
<dbReference type="GO" id="GO:0008168">
    <property type="term" value="F:methyltransferase activity"/>
    <property type="evidence" value="ECO:0007669"/>
    <property type="project" value="UniProtKB-KW"/>
</dbReference>
<protein>
    <submittedName>
        <fullName evidence="2">Class I SAM-dependent methyltransferase</fullName>
    </submittedName>
</protein>
<keyword evidence="2" id="KW-0489">Methyltransferase</keyword>
<keyword evidence="2" id="KW-0808">Transferase</keyword>
<dbReference type="EMBL" id="DTHO01000053">
    <property type="protein sequence ID" value="HGG99737.1"/>
    <property type="molecule type" value="Genomic_DNA"/>
</dbReference>
<name>A0A7C4AJR2_9BACT</name>
<dbReference type="Pfam" id="PF13847">
    <property type="entry name" value="Methyltransf_31"/>
    <property type="match status" value="1"/>
</dbReference>